<gene>
    <name evidence="2" type="ORF">CBW21_16625</name>
</gene>
<dbReference type="SUPFAM" id="SSF111283">
    <property type="entry name" value="Putative modulator of DNA gyrase, PmbA/TldD"/>
    <property type="match status" value="1"/>
</dbReference>
<dbReference type="Proteomes" id="UP000196342">
    <property type="component" value="Unassembled WGS sequence"/>
</dbReference>
<dbReference type="AlphaFoldDB" id="A0A202B5G9"/>
<dbReference type="PANTHER" id="PTHR43666:SF1">
    <property type="entry name" value="CONSERVED PROTEIN"/>
    <property type="match status" value="1"/>
</dbReference>
<dbReference type="InterPro" id="IPR036059">
    <property type="entry name" value="TldD/PmbA_sf"/>
</dbReference>
<evidence type="ECO:0000313" key="3">
    <source>
        <dbReference type="Proteomes" id="UP000196342"/>
    </source>
</evidence>
<dbReference type="RefSeq" id="WP_052278832.1">
    <property type="nucleotide sequence ID" value="NZ_JABXOB010000010.1"/>
</dbReference>
<dbReference type="EMBL" id="NHOO01000015">
    <property type="protein sequence ID" value="OVE46774.1"/>
    <property type="molecule type" value="Genomic_DNA"/>
</dbReference>
<dbReference type="PANTHER" id="PTHR43666">
    <property type="entry name" value="TLDD PROTEIN"/>
    <property type="match status" value="1"/>
</dbReference>
<feature type="domain" description="Metalloprotease TldD/E C-terminal" evidence="1">
    <location>
        <begin position="215"/>
        <end position="437"/>
    </location>
</feature>
<accession>A0A202B5G9</accession>
<sequence>MMRAHLQRLAAALSGLLRESEGFTLWLEAERTDFVRFNHGKVRQAGEVKQAYLDLRLIRGKRQATQQLSLSGGDEDLALVEASLPALRAALEQVQDDPFLLLNQRPSSTERIADGALPPAESMVADILAAAEGLDLVGILACGEMSFGFANHLGQFNWQQSESWNFDWSLYSHGDKAVKRSQAGSAWDAGVIRRGIAEAAEQLALLKLPLKTLAPGEYRAYFTPTALGGLLSMLNWGGLSEKEVRAKRSPLLKLAAGEARLSPRVSLAEAAGEGLSPLFQAEGFIRPDRVELIAAGEHRNSLIGPRSAREFGLEPNAGGDEYAESMQLAAGELPRDQALQALGTGVYLSNLWYLNFSDRSACRITGMTRFACFWVEDGRIVAPLGVMRFDDSLYSVLGEQLEALTAERELLVDTASYSGRATQSKLLPGALVKSLRFSL</sequence>
<evidence type="ECO:0000259" key="1">
    <source>
        <dbReference type="Pfam" id="PF19289"/>
    </source>
</evidence>
<protein>
    <recommendedName>
        <fullName evidence="1">Metalloprotease TldD/E C-terminal domain-containing protein</fullName>
    </recommendedName>
</protein>
<dbReference type="InterPro" id="IPR045569">
    <property type="entry name" value="Metalloprtase-TldD/E_C"/>
</dbReference>
<evidence type="ECO:0000313" key="2">
    <source>
        <dbReference type="EMBL" id="OVE46774.1"/>
    </source>
</evidence>
<keyword evidence="3" id="KW-1185">Reference proteome</keyword>
<name>A0A202B5G9_CHRVL</name>
<comment type="caution">
    <text evidence="2">The sequence shown here is derived from an EMBL/GenBank/DDBJ whole genome shotgun (WGS) entry which is preliminary data.</text>
</comment>
<dbReference type="GO" id="GO:0006508">
    <property type="term" value="P:proteolysis"/>
    <property type="evidence" value="ECO:0007669"/>
    <property type="project" value="InterPro"/>
</dbReference>
<reference evidence="2 3" key="1">
    <citation type="submission" date="2017-05" db="EMBL/GenBank/DDBJ databases">
        <title>Chromobacterium violaceum GHPS1 isolated from Hydrocarbon polluted soil in French Guiana display an awesome secondary metabolite arsenal and a battery of drug and heavy-metal-resistance and detoxification of xenobiotics proteins.</title>
        <authorList>
            <person name="Belbahri L."/>
        </authorList>
    </citation>
    <scope>NUCLEOTIDE SEQUENCE [LARGE SCALE GENOMIC DNA]</scope>
    <source>
        <strain evidence="2 3">GHPS1</strain>
    </source>
</reference>
<dbReference type="GO" id="GO:0008237">
    <property type="term" value="F:metallopeptidase activity"/>
    <property type="evidence" value="ECO:0007669"/>
    <property type="project" value="InterPro"/>
</dbReference>
<proteinExistence type="predicted"/>
<organism evidence="2 3">
    <name type="scientific">Chromobacterium violaceum</name>
    <dbReference type="NCBI Taxonomy" id="536"/>
    <lineage>
        <taxon>Bacteria</taxon>
        <taxon>Pseudomonadati</taxon>
        <taxon>Pseudomonadota</taxon>
        <taxon>Betaproteobacteria</taxon>
        <taxon>Neisseriales</taxon>
        <taxon>Chromobacteriaceae</taxon>
        <taxon>Chromobacterium</taxon>
    </lineage>
</organism>
<dbReference type="Pfam" id="PF19289">
    <property type="entry name" value="PmbA_TldD_3rd"/>
    <property type="match status" value="1"/>
</dbReference>